<dbReference type="Pfam" id="PF13649">
    <property type="entry name" value="Methyltransf_25"/>
    <property type="match status" value="1"/>
</dbReference>
<dbReference type="InterPro" id="IPR029063">
    <property type="entry name" value="SAM-dependent_MTases_sf"/>
</dbReference>
<keyword evidence="2" id="KW-0808">Transferase</keyword>
<evidence type="ECO:0000313" key="3">
    <source>
        <dbReference type="Proteomes" id="UP000294927"/>
    </source>
</evidence>
<organism evidence="2 3">
    <name type="scientific">Actinophytocola oryzae</name>
    <dbReference type="NCBI Taxonomy" id="502181"/>
    <lineage>
        <taxon>Bacteria</taxon>
        <taxon>Bacillati</taxon>
        <taxon>Actinomycetota</taxon>
        <taxon>Actinomycetes</taxon>
        <taxon>Pseudonocardiales</taxon>
        <taxon>Pseudonocardiaceae</taxon>
    </lineage>
</organism>
<keyword evidence="2" id="KW-0489">Methyltransferase</keyword>
<name>A0A4R7VQ74_9PSEU</name>
<keyword evidence="3" id="KW-1185">Reference proteome</keyword>
<evidence type="ECO:0000259" key="1">
    <source>
        <dbReference type="Pfam" id="PF13649"/>
    </source>
</evidence>
<dbReference type="EMBL" id="SOCP01000005">
    <property type="protein sequence ID" value="TDV51886.1"/>
    <property type="molecule type" value="Genomic_DNA"/>
</dbReference>
<protein>
    <submittedName>
        <fullName evidence="2">Methyltransferase family protein</fullName>
    </submittedName>
</protein>
<gene>
    <name evidence="2" type="ORF">CLV71_10515</name>
</gene>
<accession>A0A4R7VQ74</accession>
<dbReference type="InterPro" id="IPR041698">
    <property type="entry name" value="Methyltransf_25"/>
</dbReference>
<dbReference type="Gene3D" id="3.40.50.150">
    <property type="entry name" value="Vaccinia Virus protein VP39"/>
    <property type="match status" value="1"/>
</dbReference>
<dbReference type="GO" id="GO:0032259">
    <property type="term" value="P:methylation"/>
    <property type="evidence" value="ECO:0007669"/>
    <property type="project" value="UniProtKB-KW"/>
</dbReference>
<dbReference type="GO" id="GO:0008168">
    <property type="term" value="F:methyltransferase activity"/>
    <property type="evidence" value="ECO:0007669"/>
    <property type="project" value="UniProtKB-KW"/>
</dbReference>
<dbReference type="SUPFAM" id="SSF53335">
    <property type="entry name" value="S-adenosyl-L-methionine-dependent methyltransferases"/>
    <property type="match status" value="1"/>
</dbReference>
<evidence type="ECO:0000313" key="2">
    <source>
        <dbReference type="EMBL" id="TDV51886.1"/>
    </source>
</evidence>
<proteinExistence type="predicted"/>
<dbReference type="Proteomes" id="UP000294927">
    <property type="component" value="Unassembled WGS sequence"/>
</dbReference>
<reference evidence="2 3" key="1">
    <citation type="submission" date="2019-03" db="EMBL/GenBank/DDBJ databases">
        <title>Genomic Encyclopedia of Archaeal and Bacterial Type Strains, Phase II (KMG-II): from individual species to whole genera.</title>
        <authorList>
            <person name="Goeker M."/>
        </authorList>
    </citation>
    <scope>NUCLEOTIDE SEQUENCE [LARGE SCALE GENOMIC DNA]</scope>
    <source>
        <strain evidence="2 3">DSM 45499</strain>
    </source>
</reference>
<sequence length="301" mass="31451">MTTVGAVSRTTRFHHLTPADLRLPPCGTVFFDPIDTEVGIWAAADLLDPGATVLDLGSGSGAAAAALARAGAGHVHGVDIAADSVSWAADHYAREGCPRVTFSVADYSVGTTHDLLARCPFQSAPAVVTSNPPYVPLPASPDRTGRVSIDGGPDGLRLVRHVVRHASTMDSRLAVTIGSYTTPRAMIALLLDFGYRVTHLTLGALPLGEHTAANRGRVAELAATGEGPLIELAGVTHYLVAGLSCQRVRDPADHVPTPDDILALLRLACTATTPCLETLDGTATFPVRVVVLSDDTVRLHP</sequence>
<comment type="caution">
    <text evidence="2">The sequence shown here is derived from an EMBL/GenBank/DDBJ whole genome shotgun (WGS) entry which is preliminary data.</text>
</comment>
<dbReference type="AlphaFoldDB" id="A0A4R7VQ74"/>
<feature type="domain" description="Methyltransferase" evidence="1">
    <location>
        <begin position="53"/>
        <end position="107"/>
    </location>
</feature>